<feature type="compositionally biased region" description="Polar residues" evidence="1">
    <location>
        <begin position="222"/>
        <end position="234"/>
    </location>
</feature>
<evidence type="ECO:0000313" key="3">
    <source>
        <dbReference type="Proteomes" id="UP000460416"/>
    </source>
</evidence>
<feature type="non-terminal residue" evidence="2">
    <location>
        <position position="1"/>
    </location>
</feature>
<comment type="caution">
    <text evidence="2">The sequence shown here is derived from an EMBL/GenBank/DDBJ whole genome shotgun (WGS) entry which is preliminary data.</text>
</comment>
<feature type="region of interest" description="Disordered" evidence="1">
    <location>
        <begin position="222"/>
        <end position="242"/>
    </location>
</feature>
<reference evidence="2 3" key="1">
    <citation type="submission" date="2019-07" db="EMBL/GenBank/DDBJ databases">
        <title>Gramella aestuarii sp. nov., isolated from a tidal flat, and emended description of Gramella echinicola.</title>
        <authorList>
            <person name="Liu L."/>
        </authorList>
    </citation>
    <scope>NUCLEOTIDE SEQUENCE [LARGE SCALE GENOMIC DNA]</scope>
    <source>
        <strain evidence="2 3">BS12</strain>
    </source>
</reference>
<dbReference type="EMBL" id="VJVW01000015">
    <property type="protein sequence ID" value="MUP43936.1"/>
    <property type="molecule type" value="Genomic_DNA"/>
</dbReference>
<dbReference type="InterPro" id="IPR021655">
    <property type="entry name" value="Put_metal-bd"/>
</dbReference>
<sequence length="1606" mass="167615">ADGDGYLGSTTSVISCTSPGSEYSLTEPATDDCDDSDKAINPDTVWYIGVDNDGDGFIGSVDSTTQCVSPGAAYSTSLPAVTDCDDSKKDLTPDTVWYKGMDADGDGYFGSTTSVVSCTSPGAEYSLTEQAIDDCDDSDKAINPDTIWYIGVDNDGDTYFGSTTSVISCEIPGTDYSLTEPVTDDCDDSDKAINPETIWYTGIDNDGDGFIGSVDSKTQCASPGTGYSTASPSVTDCDDSDKDVTPDTVWYKGMDADGDTYFGSTTSIVSCTSPGAEYSLTEPATDDCDDSDKAINPDTVWYTGIDNDGDGFIGSVNSTTQCVSPGTGYSTTSSAVTDCDDSDKAINPDTLWYIGVDNDGDGFIGSVDSKTQCASPGTGYSTTSPVVTDCDDSNKEITPDTVWYKGVDADGDGYLGSTTSVISCASPGSEYSLTEPATDDCDDSDKSINPDTVWYIGVDNDGDGFIGSVDSTTQCAFPGTGYSTTSPAVTDCNDSNKEITPDTVWYKRVDADGDSYFGSTTSVVSCASPGTDYSLTEPATDDCDDSNKAINPETVWYIGIDNDGDGFIGSVDSTTQCVSPGTGYSRISPVVTDCDDSNKELTPDTVWYKGVDADGDTYFGFTTSVISCTSPGAGYSLTEPAMNDCDDSNKAINPDTIWYIGVDADGDGFIGSVDSKTQCASPGTGYSTISPAVTDCDDSNKDLTPDTVWYKGVDADVDGYFGSTTSVVSCASPGTDYSLTEPAMDDCDDSDKAINPDTVWYIGLDNDSDGFIGSVVSKTQCASPGTGYSTTSPVVSDCDDSNKDLTPDTIWYKGVDADGDSYFGSTTSVVSCASPGSEYSLTEPATDDCDDSDKAINPDTVWYTGIDNDGDGFIGSVDSTTQCVSPGTGYSTTSPVVTDCDDSKKEITPDTVWYKGVDADGDTYFGSTTSVVSCTSPGSEYSLIEPATDDCDDSDKSINPDTVWYIGVDNDGDGFIGSVDSTTQCASPGTGYSTTSPAVTDCNDSNKEITPDKVWYKGVDADGDSYFGSTTSVVSCTSPGAEYSLTEQAIDDCDDSDKAINPMTVWYTGVDNDGDGFIGSVDSITQCASPGTGYSTTSPAVTDCDDFDKAINPETIWYIGVDNDGDGYIGSVDSKTQCASSGTGYSTTSPAVTDCDDSDKAINPDTIWYIGVDADGDGFIGSVDSKTQCVSPGTGYSTTSPVVTDCDDSNKDLTPDTVWFKGVDADGDSYFGSTTSVVSCTSPGSEYSLTEPATDDCDDSDKAINPDTLWYIGVDNDGDGFIGSVDSTTQCTFPGTGYSTTSPAVTDCDDSNKDLTPATVWYRGLDADGDSYFGSTTSVTSCTSPGSDYSLTEPAIEDCDDSDKAINPDTVWYIGVDADGDGFIGGVDSITQCVSPGTVYSTTSPVVADCDDNNKEITPDTVWYKGVDADVDGYFGSTTSVVSCTSPGSDYSLTEPVTDDCDDSDKAINPDTVWYIGIDNDGDGFIGNVDSKTQCVSPGTGYSIASPTVTDCDDSDKAINPDTLWYIGVDNDGDGFIGSVDSKTQCASPGTGYSTTSPVVTDCDDSNKDLTPDTVWYKGVDADGDGYLGSTTSVISCTSPGSEYSL</sequence>
<dbReference type="Pfam" id="PF11617">
    <property type="entry name" value="Cu-binding_MopE"/>
    <property type="match status" value="30"/>
</dbReference>
<keyword evidence="3" id="KW-1185">Reference proteome</keyword>
<dbReference type="PROSITE" id="PS50231">
    <property type="entry name" value="RICIN_B_LECTIN"/>
    <property type="match status" value="2"/>
</dbReference>
<accession>A0A7K1LT47</accession>
<evidence type="ECO:0000256" key="1">
    <source>
        <dbReference type="SAM" id="MobiDB-lite"/>
    </source>
</evidence>
<proteinExistence type="predicted"/>
<feature type="non-terminal residue" evidence="2">
    <location>
        <position position="1606"/>
    </location>
</feature>
<dbReference type="Proteomes" id="UP000460416">
    <property type="component" value="Unassembled WGS sequence"/>
</dbReference>
<dbReference type="RefSeq" id="WP_262885546.1">
    <property type="nucleotide sequence ID" value="NZ_VJVW01000015.1"/>
</dbReference>
<protein>
    <submittedName>
        <fullName evidence="2">Uncharacterized protein</fullName>
    </submittedName>
</protein>
<name>A0A7K1LT47_9FLAO</name>
<evidence type="ECO:0000313" key="2">
    <source>
        <dbReference type="EMBL" id="MUP43936.1"/>
    </source>
</evidence>
<organism evidence="2 3">
    <name type="scientific">Christiangramia aestuarii</name>
    <dbReference type="NCBI Taxonomy" id="1028746"/>
    <lineage>
        <taxon>Bacteria</taxon>
        <taxon>Pseudomonadati</taxon>
        <taxon>Bacteroidota</taxon>
        <taxon>Flavobacteriia</taxon>
        <taxon>Flavobacteriales</taxon>
        <taxon>Flavobacteriaceae</taxon>
        <taxon>Christiangramia</taxon>
    </lineage>
</organism>
<gene>
    <name evidence="2" type="ORF">FLP08_15250</name>
</gene>